<evidence type="ECO:0000256" key="2">
    <source>
        <dbReference type="SAM" id="SignalP"/>
    </source>
</evidence>
<dbReference type="PROSITE" id="PS51257">
    <property type="entry name" value="PROKAR_LIPOPROTEIN"/>
    <property type="match status" value="1"/>
</dbReference>
<keyword evidence="2" id="KW-0732">Signal</keyword>
<gene>
    <name evidence="3" type="ORF">IFJ75_17635</name>
</gene>
<organism evidence="3 4">
    <name type="scientific">Brevundimonas goettingensis</name>
    <dbReference type="NCBI Taxonomy" id="2774190"/>
    <lineage>
        <taxon>Bacteria</taxon>
        <taxon>Pseudomonadati</taxon>
        <taxon>Pseudomonadota</taxon>
        <taxon>Alphaproteobacteria</taxon>
        <taxon>Caulobacterales</taxon>
        <taxon>Caulobacteraceae</taxon>
        <taxon>Brevundimonas</taxon>
    </lineage>
</organism>
<proteinExistence type="predicted"/>
<dbReference type="EMBL" id="CP062222">
    <property type="protein sequence ID" value="QTC91018.1"/>
    <property type="molecule type" value="Genomic_DNA"/>
</dbReference>
<accession>A0A975BZU6</accession>
<reference evidence="3" key="1">
    <citation type="submission" date="2020-09" db="EMBL/GenBank/DDBJ databases">
        <title>Brevundimonas sp. LVF2 isolated from a puddle in Goettingen, Germany.</title>
        <authorList>
            <person name="Friedrich I."/>
            <person name="Klassen A."/>
            <person name="Hannes N."/>
            <person name="Schneider D."/>
            <person name="Hertel R."/>
            <person name="Daniel R."/>
        </authorList>
    </citation>
    <scope>NUCLEOTIDE SEQUENCE</scope>
    <source>
        <strain evidence="3">LVF2</strain>
    </source>
</reference>
<sequence length="130" mass="13085">MRGLASLAMLSAALLLATPLLSACGEPAPEKTAEVASAPAQTPVMPEDAPPQEEAEATITDSVVPTPVKSCAEDIGAAASAKLVQRCIAVSPATHPPCNAQNECAAIQGEIDRSCAMYGPGETKPAECAA</sequence>
<protein>
    <recommendedName>
        <fullName evidence="5">Secreted protein</fullName>
    </recommendedName>
</protein>
<feature type="chain" id="PRO_5037655827" description="Secreted protein" evidence="2">
    <location>
        <begin position="23"/>
        <end position="130"/>
    </location>
</feature>
<evidence type="ECO:0000313" key="4">
    <source>
        <dbReference type="Proteomes" id="UP000663918"/>
    </source>
</evidence>
<keyword evidence="4" id="KW-1185">Reference proteome</keyword>
<dbReference type="AlphaFoldDB" id="A0A975BZU6"/>
<evidence type="ECO:0000313" key="3">
    <source>
        <dbReference type="EMBL" id="QTC91018.1"/>
    </source>
</evidence>
<feature type="signal peptide" evidence="2">
    <location>
        <begin position="1"/>
        <end position="22"/>
    </location>
</feature>
<feature type="region of interest" description="Disordered" evidence="1">
    <location>
        <begin position="31"/>
        <end position="61"/>
    </location>
</feature>
<name>A0A975BZU6_9CAUL</name>
<evidence type="ECO:0008006" key="5">
    <source>
        <dbReference type="Google" id="ProtNLM"/>
    </source>
</evidence>
<dbReference type="KEGG" id="bgoe:IFJ75_17635"/>
<dbReference type="Proteomes" id="UP000663918">
    <property type="component" value="Chromosome"/>
</dbReference>
<evidence type="ECO:0000256" key="1">
    <source>
        <dbReference type="SAM" id="MobiDB-lite"/>
    </source>
</evidence>
<dbReference type="RefSeq" id="WP_207869961.1">
    <property type="nucleotide sequence ID" value="NZ_CP062222.1"/>
</dbReference>